<reference evidence="1" key="1">
    <citation type="submission" date="2012-01" db="EMBL/GenBank/DDBJ databases">
        <title>The Genome Sequence of Treponema denticola H-22.</title>
        <authorList>
            <consortium name="The Broad Institute Genome Sequencing Platform"/>
            <person name="Earl A."/>
            <person name="Ward D."/>
            <person name="Feldgarden M."/>
            <person name="Gevers D."/>
            <person name="Blanton J.M."/>
            <person name="Fenno C.J."/>
            <person name="Baranova O.V."/>
            <person name="Mathney J."/>
            <person name="Dewhirst F.E."/>
            <person name="Izard J."/>
            <person name="Young S.K."/>
            <person name="Zeng Q."/>
            <person name="Gargeya S."/>
            <person name="Fitzgerald M."/>
            <person name="Haas B."/>
            <person name="Abouelleil A."/>
            <person name="Alvarado L."/>
            <person name="Arachchi H.M."/>
            <person name="Berlin A."/>
            <person name="Chapman S.B."/>
            <person name="Gearin G."/>
            <person name="Goldberg J."/>
            <person name="Griggs A."/>
            <person name="Gujja S."/>
            <person name="Hansen M."/>
            <person name="Heiman D."/>
            <person name="Howarth C."/>
            <person name="Larimer J."/>
            <person name="Lui A."/>
            <person name="MacDonald P.J.P."/>
            <person name="McCowen C."/>
            <person name="Montmayeur A."/>
            <person name="Murphy C."/>
            <person name="Neiman D."/>
            <person name="Pearson M."/>
            <person name="Priest M."/>
            <person name="Roberts A."/>
            <person name="Saif S."/>
            <person name="Shea T."/>
            <person name="Sisk P."/>
            <person name="Stolte C."/>
            <person name="Sykes S."/>
            <person name="Wortman J."/>
            <person name="Nusbaum C."/>
            <person name="Birren B."/>
        </authorList>
    </citation>
    <scope>NUCLEOTIDE SEQUENCE [LARGE SCALE GENOMIC DNA]</scope>
    <source>
        <strain evidence="1">H-22</strain>
    </source>
</reference>
<dbReference type="InterPro" id="IPR058399">
    <property type="entry name" value="DUF8086"/>
</dbReference>
<dbReference type="RefSeq" id="WP_002683631.1">
    <property type="nucleotide sequence ID" value="NZ_CM001795.1"/>
</dbReference>
<dbReference type="Pfam" id="PF26331">
    <property type="entry name" value="DUF8086"/>
    <property type="match status" value="1"/>
</dbReference>
<dbReference type="EMBL" id="AGDV01000006">
    <property type="protein sequence ID" value="EMB35014.1"/>
    <property type="molecule type" value="Genomic_DNA"/>
</dbReference>
<organism evidence="1">
    <name type="scientific">Treponema denticola H-22</name>
    <dbReference type="NCBI Taxonomy" id="999432"/>
    <lineage>
        <taxon>Bacteria</taxon>
        <taxon>Pseudomonadati</taxon>
        <taxon>Spirochaetota</taxon>
        <taxon>Spirochaetia</taxon>
        <taxon>Spirochaetales</taxon>
        <taxon>Treponemataceae</taxon>
        <taxon>Treponema</taxon>
    </lineage>
</organism>
<gene>
    <name evidence="1" type="ORF">HMPREF9726_00780</name>
</gene>
<evidence type="ECO:0000313" key="1">
    <source>
        <dbReference type="EMBL" id="EMB35014.1"/>
    </source>
</evidence>
<accession>A0A0E2E6H0</accession>
<protein>
    <submittedName>
        <fullName evidence="1">Uncharacterized protein</fullName>
    </submittedName>
</protein>
<name>A0A0E2E6H0_TREDN</name>
<dbReference type="HOGENOM" id="CLU_064740_0_0_12"/>
<dbReference type="AlphaFoldDB" id="A0A0E2E6H0"/>
<proteinExistence type="predicted"/>
<comment type="caution">
    <text evidence="1">The sequence shown here is derived from an EMBL/GenBank/DDBJ whole genome shotgun (WGS) entry which is preliminary data.</text>
</comment>
<sequence>MLLASVLLFASCANKEAEPETVSSTEKTEAEPKPISTVWYYFTQDEESESPCLKQSDSPEKVPEQGFRPWTEAVRVSGLGLMYDPPLFLVNKAGILPAFSIEEEPKIEIKNEFYTKTAEGFYKTDLGSLIRLYTNTIFSSILQDESPSSLLRYNSVNGDLLSLIRPEHFKLKNISQLSALEFNKKWFAAFKTEQDGRVEFDYFSFPSFEDLLKENFSVISQEEFINASSPVTLFQDESGIDKIFKMTEKNVKAEMFSEDLKTKQVIFYRNFNTSYAGDFEITASVCEFTPENASPPLKAVLLETGRLFYTDPETQEWVETALPVLPEGFIYTYFVIRKDIIISAWEEQRFFETGRSGLIVYKIRQ</sequence>
<dbReference type="PATRIC" id="fig|999432.5.peg.809"/>
<dbReference type="Proteomes" id="UP000011705">
    <property type="component" value="Chromosome"/>
</dbReference>